<gene>
    <name evidence="2" type="ORF">IBL26_07025</name>
</gene>
<proteinExistence type="predicted"/>
<protein>
    <submittedName>
        <fullName evidence="2">DUF805 domain-containing protein</fullName>
    </submittedName>
</protein>
<evidence type="ECO:0000313" key="3">
    <source>
        <dbReference type="Proteomes" id="UP000626026"/>
    </source>
</evidence>
<keyword evidence="1" id="KW-0472">Membrane</keyword>
<sequence>MKRWLSPRGRIGRHTYWFGYLIPVGGAQMILSFLIMTLITQSLGQMTLMALDDPGQDGLTAMQDLASASARWSGAIQLAMVLLWVPMLAGAAKRWRDLGQSGWWALLVLIPGLGIVIALVLGCLRGQPDYREALPAPPA</sequence>
<feature type="transmembrane region" description="Helical" evidence="1">
    <location>
        <begin position="72"/>
        <end position="91"/>
    </location>
</feature>
<reference evidence="2 3" key="1">
    <citation type="journal article" date="2013" name="Int. J. Syst. Evol. Microbiol.">
        <title>Roseomonas aerophila sp. nov., isolated from air.</title>
        <authorList>
            <person name="Kim S.J."/>
            <person name="Weon H.Y."/>
            <person name="Ahn J.H."/>
            <person name="Hong S.B."/>
            <person name="Seok S.J."/>
            <person name="Whang K.S."/>
            <person name="Kwon S.W."/>
        </authorList>
    </citation>
    <scope>NUCLEOTIDE SEQUENCE [LARGE SCALE GENOMIC DNA]</scope>
    <source>
        <strain evidence="2 3">NBRC 108923</strain>
    </source>
</reference>
<dbReference type="Pfam" id="PF05656">
    <property type="entry name" value="DUF805"/>
    <property type="match status" value="1"/>
</dbReference>
<name>A0ABR7RJ34_9PROT</name>
<evidence type="ECO:0000313" key="2">
    <source>
        <dbReference type="EMBL" id="MBC9206585.1"/>
    </source>
</evidence>
<keyword evidence="1" id="KW-0812">Transmembrane</keyword>
<dbReference type="RefSeq" id="WP_187783758.1">
    <property type="nucleotide sequence ID" value="NZ_JACTVA010000008.1"/>
</dbReference>
<dbReference type="Proteomes" id="UP000626026">
    <property type="component" value="Unassembled WGS sequence"/>
</dbReference>
<feature type="transmembrane region" description="Helical" evidence="1">
    <location>
        <begin position="20"/>
        <end position="39"/>
    </location>
</feature>
<dbReference type="EMBL" id="JACTVA010000008">
    <property type="protein sequence ID" value="MBC9206585.1"/>
    <property type="molecule type" value="Genomic_DNA"/>
</dbReference>
<comment type="caution">
    <text evidence="2">The sequence shown here is derived from an EMBL/GenBank/DDBJ whole genome shotgun (WGS) entry which is preliminary data.</text>
</comment>
<evidence type="ECO:0000256" key="1">
    <source>
        <dbReference type="SAM" id="Phobius"/>
    </source>
</evidence>
<dbReference type="InterPro" id="IPR008523">
    <property type="entry name" value="DUF805"/>
</dbReference>
<organism evidence="2 3">
    <name type="scientific">Teichococcus aerophilus</name>
    <dbReference type="NCBI Taxonomy" id="1224513"/>
    <lineage>
        <taxon>Bacteria</taxon>
        <taxon>Pseudomonadati</taxon>
        <taxon>Pseudomonadota</taxon>
        <taxon>Alphaproteobacteria</taxon>
        <taxon>Acetobacterales</taxon>
        <taxon>Roseomonadaceae</taxon>
        <taxon>Roseomonas</taxon>
    </lineage>
</organism>
<dbReference type="PANTHER" id="PTHR34980:SF1">
    <property type="entry name" value="INNER MEMBRANE PROTEIN"/>
    <property type="match status" value="1"/>
</dbReference>
<keyword evidence="3" id="KW-1185">Reference proteome</keyword>
<dbReference type="PANTHER" id="PTHR34980">
    <property type="entry name" value="INNER MEMBRANE PROTEIN-RELATED-RELATED"/>
    <property type="match status" value="1"/>
</dbReference>
<keyword evidence="1" id="KW-1133">Transmembrane helix</keyword>
<feature type="transmembrane region" description="Helical" evidence="1">
    <location>
        <begin position="103"/>
        <end position="124"/>
    </location>
</feature>
<accession>A0ABR7RJ34</accession>